<evidence type="ECO:0000259" key="3">
    <source>
        <dbReference type="Pfam" id="PF00346"/>
    </source>
</evidence>
<reference evidence="4 5" key="1">
    <citation type="submission" date="2021-07" db="EMBL/GenBank/DDBJ databases">
        <title>The Aristolochia fimbriata genome: insights into angiosperm evolution, floral development and chemical biosynthesis.</title>
        <authorList>
            <person name="Jiao Y."/>
        </authorList>
    </citation>
    <scope>NUCLEOTIDE SEQUENCE [LARGE SCALE GENOMIC DNA]</scope>
    <source>
        <strain evidence="4">IBCAS-2021</strain>
        <tissue evidence="4">Leaf</tissue>
    </source>
</reference>
<dbReference type="GO" id="GO:0005739">
    <property type="term" value="C:mitochondrion"/>
    <property type="evidence" value="ECO:0007669"/>
    <property type="project" value="GOC"/>
</dbReference>
<dbReference type="SUPFAM" id="SSF56762">
    <property type="entry name" value="HydB/Nqo4-like"/>
    <property type="match status" value="1"/>
</dbReference>
<dbReference type="GO" id="GO:0006120">
    <property type="term" value="P:mitochondrial electron transport, NADH to ubiquinone"/>
    <property type="evidence" value="ECO:0007669"/>
    <property type="project" value="TreeGrafter"/>
</dbReference>
<dbReference type="AlphaFoldDB" id="A0AAV7DQT2"/>
<proteinExistence type="inferred from homology"/>
<evidence type="ECO:0000256" key="1">
    <source>
        <dbReference type="ARBA" id="ARBA00005769"/>
    </source>
</evidence>
<dbReference type="PANTHER" id="PTHR11993:SF10">
    <property type="entry name" value="NADH DEHYDROGENASE [UBIQUINONE] IRON-SULFUR PROTEIN 2, MITOCHONDRIAL"/>
    <property type="match status" value="1"/>
</dbReference>
<keyword evidence="5" id="KW-1185">Reference proteome</keyword>
<dbReference type="EMBL" id="JAINDJ010000056">
    <property type="protein sequence ID" value="KAG9438576.1"/>
    <property type="molecule type" value="Genomic_DNA"/>
</dbReference>
<comment type="similarity">
    <text evidence="1">Belongs to the complex I 49 kDa subunit family.</text>
</comment>
<evidence type="ECO:0000256" key="2">
    <source>
        <dbReference type="SAM" id="MobiDB-lite"/>
    </source>
</evidence>
<gene>
    <name evidence="4" type="ORF">H6P81_021498</name>
</gene>
<accession>A0AAV7DQT2</accession>
<evidence type="ECO:0000313" key="5">
    <source>
        <dbReference type="Proteomes" id="UP000825729"/>
    </source>
</evidence>
<feature type="domain" description="NADH-quinone oxidoreductase subunit D" evidence="3">
    <location>
        <begin position="9"/>
        <end position="93"/>
    </location>
</feature>
<dbReference type="GO" id="GO:0051287">
    <property type="term" value="F:NAD binding"/>
    <property type="evidence" value="ECO:0007669"/>
    <property type="project" value="InterPro"/>
</dbReference>
<dbReference type="InterPro" id="IPR001135">
    <property type="entry name" value="NADH_Q_OxRdtase_suD"/>
</dbReference>
<feature type="region of interest" description="Disordered" evidence="2">
    <location>
        <begin position="130"/>
        <end position="167"/>
    </location>
</feature>
<dbReference type="GO" id="GO:0048038">
    <property type="term" value="F:quinone binding"/>
    <property type="evidence" value="ECO:0007669"/>
    <property type="project" value="InterPro"/>
</dbReference>
<evidence type="ECO:0000313" key="4">
    <source>
        <dbReference type="EMBL" id="KAG9438576.1"/>
    </source>
</evidence>
<dbReference type="InterPro" id="IPR029014">
    <property type="entry name" value="NiFe-Hase_large"/>
</dbReference>
<dbReference type="Gene3D" id="1.10.645.10">
    <property type="entry name" value="Cytochrome-c3 Hydrogenase, chain B"/>
    <property type="match status" value="1"/>
</dbReference>
<dbReference type="Proteomes" id="UP000825729">
    <property type="component" value="Unassembled WGS sequence"/>
</dbReference>
<dbReference type="InterPro" id="IPR022885">
    <property type="entry name" value="NDH1_su_D/H"/>
</dbReference>
<name>A0AAV7DQT2_ARIFI</name>
<dbReference type="GO" id="GO:0016651">
    <property type="term" value="F:oxidoreductase activity, acting on NAD(P)H"/>
    <property type="evidence" value="ECO:0007669"/>
    <property type="project" value="InterPro"/>
</dbReference>
<comment type="caution">
    <text evidence="4">The sequence shown here is derived from an EMBL/GenBank/DDBJ whole genome shotgun (WGS) entry which is preliminary data.</text>
</comment>
<dbReference type="Pfam" id="PF00346">
    <property type="entry name" value="Complex1_49kDa"/>
    <property type="match status" value="1"/>
</dbReference>
<sequence>MTTGSSVYSTSIHHFEPYTEGFSVPAPSTYTAVEAPKGEFGVFLVSNGSNRPYRRKIRAPGFAHLQGLDSMSKHHMPADVVTIIGTQDIVSGEKTTGRHPGPEHVVKEAHWAGVLRPCLRGTVECRYHEREVQDTRPRNPGNHSPMCRSLAHPGPRRPAPQERPSLI</sequence>
<protein>
    <recommendedName>
        <fullName evidence="3">NADH-quinone oxidoreductase subunit D domain-containing protein</fullName>
    </recommendedName>
</protein>
<dbReference type="PANTHER" id="PTHR11993">
    <property type="entry name" value="NADH-UBIQUINONE OXIDOREDUCTASE 49 KDA SUBUNIT"/>
    <property type="match status" value="1"/>
</dbReference>
<organism evidence="4 5">
    <name type="scientific">Aristolochia fimbriata</name>
    <name type="common">White veined hardy Dutchman's pipe vine</name>
    <dbReference type="NCBI Taxonomy" id="158543"/>
    <lineage>
        <taxon>Eukaryota</taxon>
        <taxon>Viridiplantae</taxon>
        <taxon>Streptophyta</taxon>
        <taxon>Embryophyta</taxon>
        <taxon>Tracheophyta</taxon>
        <taxon>Spermatophyta</taxon>
        <taxon>Magnoliopsida</taxon>
        <taxon>Magnoliidae</taxon>
        <taxon>Piperales</taxon>
        <taxon>Aristolochiaceae</taxon>
        <taxon>Aristolochia</taxon>
    </lineage>
</organism>